<dbReference type="EMBL" id="FNQK01000018">
    <property type="protein sequence ID" value="SEA56473.1"/>
    <property type="molecule type" value="Genomic_DNA"/>
</dbReference>
<organism evidence="4 5">
    <name type="scientific">Bizionia paragorgiae</name>
    <dbReference type="NCBI Taxonomy" id="283786"/>
    <lineage>
        <taxon>Bacteria</taxon>
        <taxon>Pseudomonadati</taxon>
        <taxon>Bacteroidota</taxon>
        <taxon>Flavobacteriia</taxon>
        <taxon>Flavobacteriales</taxon>
        <taxon>Flavobacteriaceae</taxon>
        <taxon>Bizionia</taxon>
    </lineage>
</organism>
<dbReference type="SUPFAM" id="SSF49299">
    <property type="entry name" value="PKD domain"/>
    <property type="match status" value="1"/>
</dbReference>
<dbReference type="Gene3D" id="2.60.40.3080">
    <property type="match status" value="1"/>
</dbReference>
<keyword evidence="1 2" id="KW-0732">Signal</keyword>
<dbReference type="InterPro" id="IPR026444">
    <property type="entry name" value="Secre_tail"/>
</dbReference>
<dbReference type="Gene3D" id="2.60.40.10">
    <property type="entry name" value="Immunoglobulins"/>
    <property type="match status" value="1"/>
</dbReference>
<gene>
    <name evidence="4" type="ORF">SAMN04487990_11855</name>
</gene>
<reference evidence="4 5" key="1">
    <citation type="submission" date="2016-10" db="EMBL/GenBank/DDBJ databases">
        <authorList>
            <person name="de Groot N.N."/>
        </authorList>
    </citation>
    <scope>NUCLEOTIDE SEQUENCE [LARGE SCALE GENOMIC DNA]</scope>
    <source>
        <strain evidence="4 5">DSM 23842</strain>
    </source>
</reference>
<dbReference type="GO" id="GO:0016788">
    <property type="term" value="F:hydrolase activity, acting on ester bonds"/>
    <property type="evidence" value="ECO:0007669"/>
    <property type="project" value="UniProtKB-ARBA"/>
</dbReference>
<evidence type="ECO:0000313" key="4">
    <source>
        <dbReference type="EMBL" id="SEA56473.1"/>
    </source>
</evidence>
<dbReference type="SMART" id="SM00089">
    <property type="entry name" value="PKD"/>
    <property type="match status" value="1"/>
</dbReference>
<dbReference type="Pfam" id="PF18962">
    <property type="entry name" value="Por_Secre_tail"/>
    <property type="match status" value="1"/>
</dbReference>
<dbReference type="PROSITE" id="PS50093">
    <property type="entry name" value="PKD"/>
    <property type="match status" value="1"/>
</dbReference>
<dbReference type="RefSeq" id="WP_092135890.1">
    <property type="nucleotide sequence ID" value="NZ_FNQK01000018.1"/>
</dbReference>
<feature type="domain" description="PKD" evidence="3">
    <location>
        <begin position="276"/>
        <end position="338"/>
    </location>
</feature>
<dbReference type="AlphaFoldDB" id="A0A1H4C837"/>
<dbReference type="STRING" id="283786.SAMN04487990_11855"/>
<dbReference type="Proteomes" id="UP000198846">
    <property type="component" value="Unassembled WGS sequence"/>
</dbReference>
<dbReference type="InterPro" id="IPR022409">
    <property type="entry name" value="PKD/Chitinase_dom"/>
</dbReference>
<dbReference type="CDD" id="cd00146">
    <property type="entry name" value="PKD"/>
    <property type="match status" value="1"/>
</dbReference>
<name>A0A1H4C837_BIZPA</name>
<evidence type="ECO:0000256" key="1">
    <source>
        <dbReference type="ARBA" id="ARBA00022729"/>
    </source>
</evidence>
<dbReference type="InterPro" id="IPR035986">
    <property type="entry name" value="PKD_dom_sf"/>
</dbReference>
<evidence type="ECO:0000313" key="5">
    <source>
        <dbReference type="Proteomes" id="UP000198846"/>
    </source>
</evidence>
<dbReference type="InterPro" id="IPR036514">
    <property type="entry name" value="SGNH_hydro_sf"/>
</dbReference>
<dbReference type="InterPro" id="IPR000601">
    <property type="entry name" value="PKD_dom"/>
</dbReference>
<protein>
    <submittedName>
        <fullName evidence="4">Por secretion system C-terminal sorting domain-containing protein</fullName>
    </submittedName>
</protein>
<dbReference type="SUPFAM" id="SSF52266">
    <property type="entry name" value="SGNH hydrolase"/>
    <property type="match status" value="1"/>
</dbReference>
<dbReference type="OrthoDB" id="7443339at2"/>
<dbReference type="Pfam" id="PF18911">
    <property type="entry name" value="PKD_4"/>
    <property type="match status" value="1"/>
</dbReference>
<dbReference type="Gene3D" id="3.40.50.1110">
    <property type="entry name" value="SGNH hydrolase"/>
    <property type="match status" value="1"/>
</dbReference>
<feature type="chain" id="PRO_5011479301" evidence="2">
    <location>
        <begin position="20"/>
        <end position="420"/>
    </location>
</feature>
<feature type="signal peptide" evidence="2">
    <location>
        <begin position="1"/>
        <end position="19"/>
    </location>
</feature>
<evidence type="ECO:0000259" key="3">
    <source>
        <dbReference type="PROSITE" id="PS50093"/>
    </source>
</evidence>
<proteinExistence type="predicted"/>
<keyword evidence="5" id="KW-1185">Reference proteome</keyword>
<sequence>MKPILLLFCSLFFSIASHSQSNKKVLFIGNSYTASNNLPALVQNMATSTGDVLTYDSNTPGGYRFINHVSNATTQNKINAEDWDYVVLQAQSQETSFPQAQMEAELYPNATALSNAIRANNPCSQPMFYMTWGRENGDANNCPYLPWVCTYESMDDVIQATYTFIADSNDAELAPVGAVWRYLRTNHPNINLYSGDGSHPSLAGSYAAACAFYTMIYKKDPTLISWNASLSAAEASTIKTATQTVVFNLLSDWDFTTPPALASFTEVVSEDTIAFTNTSDPSESIYWDFGDGTTATEMNPEHTYTESGTYTVSLTVTACGKSSTTTKEFTIDLSLSTDSFSSRSFSVFPNPTSHYVTLTTANNYQNINVQLIDITGKLVLSKNHHSENTIKLDLSEFRKGVYFLHVNADQKKLTKKIILQ</sequence>
<dbReference type="NCBIfam" id="TIGR04183">
    <property type="entry name" value="Por_Secre_tail"/>
    <property type="match status" value="1"/>
</dbReference>
<dbReference type="InterPro" id="IPR013783">
    <property type="entry name" value="Ig-like_fold"/>
</dbReference>
<accession>A0A1H4C837</accession>
<evidence type="ECO:0000256" key="2">
    <source>
        <dbReference type="SAM" id="SignalP"/>
    </source>
</evidence>